<sequence>MIHLTRQRSSYAPPCVVDKQLTIHPILLGRENSQPALRWLGVWFNCRLTFCCYVATRTAKAAKVAHHIRSLARTSYRPSASSLRKATIACVYPSLLYGTECWYRGSTKLSQVIKVDRPQVVSAYVRWHIAAIDKALAIAARGILPAWRTTPTAALFQDAGLLPAAVALEEAKLRFAIASLLLEIPRVTLTAPHYSAGCQADPTLGIDKKTAAEVFCTWWAQLLLTDVTVFLDGLEQLIKEGKKQVTYGFAWAFLECHGAMETHDVSIKWAPGHLGIEGNKAADRLANLEAKRPSLSTGKAAMPTLSGIKTIARKRLRQTQQAWWSDRKNKLSR</sequence>
<name>A0ACC2I7I1_9PLEO</name>
<proteinExistence type="predicted"/>
<dbReference type="Proteomes" id="UP001153331">
    <property type="component" value="Unassembled WGS sequence"/>
</dbReference>
<gene>
    <name evidence="1" type="ORF">OPT61_g6197</name>
</gene>
<organism evidence="1 2">
    <name type="scientific">Boeremia exigua</name>
    <dbReference type="NCBI Taxonomy" id="749465"/>
    <lineage>
        <taxon>Eukaryota</taxon>
        <taxon>Fungi</taxon>
        <taxon>Dikarya</taxon>
        <taxon>Ascomycota</taxon>
        <taxon>Pezizomycotina</taxon>
        <taxon>Dothideomycetes</taxon>
        <taxon>Pleosporomycetidae</taxon>
        <taxon>Pleosporales</taxon>
        <taxon>Pleosporineae</taxon>
        <taxon>Didymellaceae</taxon>
        <taxon>Boeremia</taxon>
    </lineage>
</organism>
<evidence type="ECO:0000313" key="2">
    <source>
        <dbReference type="Proteomes" id="UP001153331"/>
    </source>
</evidence>
<keyword evidence="2" id="KW-1185">Reference proteome</keyword>
<comment type="caution">
    <text evidence="1">The sequence shown here is derived from an EMBL/GenBank/DDBJ whole genome shotgun (WGS) entry which is preliminary data.</text>
</comment>
<reference evidence="1" key="1">
    <citation type="submission" date="2022-11" db="EMBL/GenBank/DDBJ databases">
        <title>Genome Sequence of Boeremia exigua.</title>
        <authorList>
            <person name="Buettner E."/>
        </authorList>
    </citation>
    <scope>NUCLEOTIDE SEQUENCE</scope>
    <source>
        <strain evidence="1">CU02</strain>
    </source>
</reference>
<protein>
    <submittedName>
        <fullName evidence="1">Uncharacterized protein</fullName>
    </submittedName>
</protein>
<dbReference type="EMBL" id="JAPHNI010000433">
    <property type="protein sequence ID" value="KAJ8111137.1"/>
    <property type="molecule type" value="Genomic_DNA"/>
</dbReference>
<evidence type="ECO:0000313" key="1">
    <source>
        <dbReference type="EMBL" id="KAJ8111137.1"/>
    </source>
</evidence>
<accession>A0ACC2I7I1</accession>